<feature type="chain" id="PRO_5038970706" description="Calx-beta domain-containing protein" evidence="5">
    <location>
        <begin position="23"/>
        <end position="435"/>
    </location>
</feature>
<protein>
    <recommendedName>
        <fullName evidence="6">Calx-beta domain-containing protein</fullName>
    </recommendedName>
</protein>
<dbReference type="SUPFAM" id="SSF141072">
    <property type="entry name" value="CalX-like"/>
    <property type="match status" value="3"/>
</dbReference>
<dbReference type="GO" id="GO:0030001">
    <property type="term" value="P:metal ion transport"/>
    <property type="evidence" value="ECO:0007669"/>
    <property type="project" value="TreeGrafter"/>
</dbReference>
<comment type="caution">
    <text evidence="7">The sequence shown here is derived from an EMBL/GenBank/DDBJ whole genome shotgun (WGS) entry which is preliminary data.</text>
</comment>
<accession>A0A2W1L1H1</accession>
<evidence type="ECO:0000259" key="6">
    <source>
        <dbReference type="Pfam" id="PF03160"/>
    </source>
</evidence>
<evidence type="ECO:0000256" key="3">
    <source>
        <dbReference type="ARBA" id="ARBA00022837"/>
    </source>
</evidence>
<dbReference type="EMBL" id="QKRB01000056">
    <property type="protein sequence ID" value="PZD93788.1"/>
    <property type="molecule type" value="Genomic_DNA"/>
</dbReference>
<dbReference type="PANTHER" id="PTHR11878">
    <property type="entry name" value="SODIUM/CALCIUM EXCHANGER"/>
    <property type="match status" value="1"/>
</dbReference>
<reference evidence="7 8" key="1">
    <citation type="submission" date="2018-06" db="EMBL/GenBank/DDBJ databases">
        <title>Paenibacillus imtechensis sp. nov.</title>
        <authorList>
            <person name="Pinnaka A.K."/>
            <person name="Singh H."/>
            <person name="Kaur M."/>
        </authorList>
    </citation>
    <scope>NUCLEOTIDE SEQUENCE [LARGE SCALE GENOMIC DNA]</scope>
    <source>
        <strain evidence="7 8">SMB1</strain>
    </source>
</reference>
<feature type="signal peptide" evidence="5">
    <location>
        <begin position="1"/>
        <end position="22"/>
    </location>
</feature>
<dbReference type="Gene3D" id="2.60.40.2030">
    <property type="match status" value="3"/>
</dbReference>
<evidence type="ECO:0000256" key="5">
    <source>
        <dbReference type="SAM" id="SignalP"/>
    </source>
</evidence>
<evidence type="ECO:0000313" key="8">
    <source>
        <dbReference type="Proteomes" id="UP000249522"/>
    </source>
</evidence>
<dbReference type="InterPro" id="IPR051171">
    <property type="entry name" value="CaCA"/>
</dbReference>
<keyword evidence="3" id="KW-0106">Calcium</keyword>
<keyword evidence="2" id="KW-0677">Repeat</keyword>
<keyword evidence="4" id="KW-0813">Transport</keyword>
<gene>
    <name evidence="7" type="ORF">DNH61_21550</name>
</gene>
<dbReference type="RefSeq" id="WP_111148904.1">
    <property type="nucleotide sequence ID" value="NZ_QKRB01000056.1"/>
</dbReference>
<dbReference type="InterPro" id="IPR003644">
    <property type="entry name" value="Calx_beta"/>
</dbReference>
<feature type="domain" description="Calx-beta" evidence="6">
    <location>
        <begin position="213"/>
        <end position="246"/>
    </location>
</feature>
<keyword evidence="8" id="KW-1185">Reference proteome</keyword>
<dbReference type="GO" id="GO:0016020">
    <property type="term" value="C:membrane"/>
    <property type="evidence" value="ECO:0007669"/>
    <property type="project" value="InterPro"/>
</dbReference>
<dbReference type="GO" id="GO:0007154">
    <property type="term" value="P:cell communication"/>
    <property type="evidence" value="ECO:0007669"/>
    <property type="project" value="InterPro"/>
</dbReference>
<sequence length="435" mass="48898">MKRRTVWTSLLTLLLTATILPAGISANPASTKPAIELSGFDYWKTRIDWEEEEKGYYGQYEQDGDRSIPVQMTGDLPGNDEQAIVTYEVKQVQYTGAIKDACAIPTVPPQSGKLVFTNQSRTASFTIPITDDSRSECTEYYVITLKSESGNAYINMPYHEALLYVFDDDQATLSFTSGSSKSKPLFKVAEDGASQRPLMVFTSSIPEGIMLLGDLRQDVSADLSFIDCCATKGVDYKPLRDKITFRKIVFERGKEYTYYDNPFIFHEPHRFPVIQRRDLFTVIDDQEVEKKDEVFKITLANPVNAKLGSHKTGYVAIVDNDKPCFKFDMQVINANQWTQQAAFTISRNSAEGSAKALVRTRLDDTTNVSNDLVALPGVDFVALEQWVEFAPGETTKTVYVQTIGHNSTKWGKLFYLELLQPSKGYSVLNEALVRM</sequence>
<organism evidence="7 8">
    <name type="scientific">Paenibacillus sambharensis</name>
    <dbReference type="NCBI Taxonomy" id="1803190"/>
    <lineage>
        <taxon>Bacteria</taxon>
        <taxon>Bacillati</taxon>
        <taxon>Bacillota</taxon>
        <taxon>Bacilli</taxon>
        <taxon>Bacillales</taxon>
        <taxon>Paenibacillaceae</taxon>
        <taxon>Paenibacillus</taxon>
    </lineage>
</organism>
<name>A0A2W1L1H1_9BACL</name>
<evidence type="ECO:0000313" key="7">
    <source>
        <dbReference type="EMBL" id="PZD93788.1"/>
    </source>
</evidence>
<dbReference type="AlphaFoldDB" id="A0A2W1L1H1"/>
<dbReference type="Pfam" id="PF03160">
    <property type="entry name" value="Calx-beta"/>
    <property type="match status" value="3"/>
</dbReference>
<feature type="domain" description="Calx-beta" evidence="6">
    <location>
        <begin position="109"/>
        <end position="169"/>
    </location>
</feature>
<keyword evidence="1 5" id="KW-0732">Signal</keyword>
<evidence type="ECO:0000256" key="2">
    <source>
        <dbReference type="ARBA" id="ARBA00022737"/>
    </source>
</evidence>
<evidence type="ECO:0000256" key="1">
    <source>
        <dbReference type="ARBA" id="ARBA00022729"/>
    </source>
</evidence>
<feature type="domain" description="Calx-beta" evidence="6">
    <location>
        <begin position="319"/>
        <end position="424"/>
    </location>
</feature>
<dbReference type="PANTHER" id="PTHR11878:SF65">
    <property type="entry name" value="NA_CA-EXCHANGE PROTEIN, ISOFORM G"/>
    <property type="match status" value="1"/>
</dbReference>
<proteinExistence type="predicted"/>
<dbReference type="Proteomes" id="UP000249522">
    <property type="component" value="Unassembled WGS sequence"/>
</dbReference>
<evidence type="ECO:0000256" key="4">
    <source>
        <dbReference type="ARBA" id="ARBA00023065"/>
    </source>
</evidence>
<keyword evidence="4" id="KW-0406">Ion transport</keyword>
<dbReference type="OrthoDB" id="107551at2"/>
<dbReference type="InterPro" id="IPR038081">
    <property type="entry name" value="CalX-like_sf"/>
</dbReference>